<comment type="similarity">
    <text evidence="1">Belongs to the LysR transcriptional regulatory family.</text>
</comment>
<dbReference type="SUPFAM" id="SSF46785">
    <property type="entry name" value="Winged helix' DNA-binding domain"/>
    <property type="match status" value="1"/>
</dbReference>
<reference evidence="6" key="1">
    <citation type="journal article" date="2021" name="Front. Microbiol.">
        <title>Comprehensive Comparative Genomics and Phenotyping of Methylobacterium Species.</title>
        <authorList>
            <person name="Alessa O."/>
            <person name="Ogura Y."/>
            <person name="Fujitani Y."/>
            <person name="Takami H."/>
            <person name="Hayashi T."/>
            <person name="Sahin N."/>
            <person name="Tani A."/>
        </authorList>
    </citation>
    <scope>NUCLEOTIDE SEQUENCE</scope>
    <source>
        <strain evidence="6">DSM 17168</strain>
    </source>
</reference>
<evidence type="ECO:0000256" key="2">
    <source>
        <dbReference type="ARBA" id="ARBA00023015"/>
    </source>
</evidence>
<reference evidence="6" key="2">
    <citation type="submission" date="2021-08" db="EMBL/GenBank/DDBJ databases">
        <authorList>
            <person name="Tani A."/>
            <person name="Ola A."/>
            <person name="Ogura Y."/>
            <person name="Katsura K."/>
            <person name="Hayashi T."/>
        </authorList>
    </citation>
    <scope>NUCLEOTIDE SEQUENCE</scope>
    <source>
        <strain evidence="6">DSM 17168</strain>
    </source>
</reference>
<gene>
    <name evidence="6" type="primary">pgrR_3</name>
    <name evidence="6" type="ORF">GMJLKIPL_2152</name>
</gene>
<keyword evidence="3" id="KW-0238">DNA-binding</keyword>
<dbReference type="Pfam" id="PF03466">
    <property type="entry name" value="LysR_substrate"/>
    <property type="match status" value="1"/>
</dbReference>
<protein>
    <submittedName>
        <fullName evidence="6">HTH-type transcriptional regulator PgrR</fullName>
    </submittedName>
</protein>
<proteinExistence type="inferred from homology"/>
<dbReference type="RefSeq" id="WP_238235110.1">
    <property type="nucleotide sequence ID" value="NZ_BPQQ01000022.1"/>
</dbReference>
<evidence type="ECO:0000313" key="7">
    <source>
        <dbReference type="Proteomes" id="UP001055153"/>
    </source>
</evidence>
<dbReference type="Pfam" id="PF00126">
    <property type="entry name" value="HTH_1"/>
    <property type="match status" value="1"/>
</dbReference>
<dbReference type="InterPro" id="IPR005119">
    <property type="entry name" value="LysR_subst-bd"/>
</dbReference>
<dbReference type="InterPro" id="IPR000847">
    <property type="entry name" value="LysR_HTH_N"/>
</dbReference>
<dbReference type="PROSITE" id="PS50931">
    <property type="entry name" value="HTH_LYSR"/>
    <property type="match status" value="1"/>
</dbReference>
<dbReference type="InterPro" id="IPR036390">
    <property type="entry name" value="WH_DNA-bd_sf"/>
</dbReference>
<evidence type="ECO:0000313" key="6">
    <source>
        <dbReference type="EMBL" id="GJE00234.1"/>
    </source>
</evidence>
<name>A0ABQ4SEN7_9HYPH</name>
<dbReference type="Proteomes" id="UP001055153">
    <property type="component" value="Unassembled WGS sequence"/>
</dbReference>
<dbReference type="SUPFAM" id="SSF53850">
    <property type="entry name" value="Periplasmic binding protein-like II"/>
    <property type="match status" value="1"/>
</dbReference>
<dbReference type="PRINTS" id="PR00039">
    <property type="entry name" value="HTHLYSR"/>
</dbReference>
<dbReference type="PANTHER" id="PTHR30537">
    <property type="entry name" value="HTH-TYPE TRANSCRIPTIONAL REGULATOR"/>
    <property type="match status" value="1"/>
</dbReference>
<dbReference type="InterPro" id="IPR058163">
    <property type="entry name" value="LysR-type_TF_proteobact-type"/>
</dbReference>
<evidence type="ECO:0000259" key="5">
    <source>
        <dbReference type="PROSITE" id="PS50931"/>
    </source>
</evidence>
<dbReference type="Gene3D" id="1.10.10.10">
    <property type="entry name" value="Winged helix-like DNA-binding domain superfamily/Winged helix DNA-binding domain"/>
    <property type="match status" value="1"/>
</dbReference>
<keyword evidence="4" id="KW-0804">Transcription</keyword>
<evidence type="ECO:0000256" key="1">
    <source>
        <dbReference type="ARBA" id="ARBA00009437"/>
    </source>
</evidence>
<sequence length="298" mass="32586">MGTDLNAVSVFVTLAETLSFRAAAQRLGVSRSAVSQSIRRLENRMGVALVQRTTRSVRLTEAGERLHHAVGPAIADVASALDAAGELRARPSGLLRLTASSIAESFLSGPILATFLAAHPEVVLDVTISDDEFDIVAEGYDAGVRLGEVIEQDMIAVPVSGDQRQLVVGSPAYVARRGRPRHPRDLPGHTCIGWRPHPRAAPYRWEFTENGRDFDVAVNPAMTTNDMGLMIRMACAGAGLTFGMEETFRPYLARGELVSMLEAFSPPFAGFHLYFPDRRNMPLKLRALVDHLRENRRG</sequence>
<keyword evidence="7" id="KW-1185">Reference proteome</keyword>
<dbReference type="PANTHER" id="PTHR30537:SF1">
    <property type="entry name" value="HTH-TYPE TRANSCRIPTIONAL REGULATOR PGRR"/>
    <property type="match status" value="1"/>
</dbReference>
<dbReference type="CDD" id="cd08474">
    <property type="entry name" value="PBP2_CrgA_like_5"/>
    <property type="match status" value="1"/>
</dbReference>
<accession>A0ABQ4SEN7</accession>
<feature type="domain" description="HTH lysR-type" evidence="5">
    <location>
        <begin position="3"/>
        <end position="60"/>
    </location>
</feature>
<dbReference type="InterPro" id="IPR036388">
    <property type="entry name" value="WH-like_DNA-bd_sf"/>
</dbReference>
<dbReference type="EMBL" id="BPQQ01000022">
    <property type="protein sequence ID" value="GJE00234.1"/>
    <property type="molecule type" value="Genomic_DNA"/>
</dbReference>
<comment type="caution">
    <text evidence="6">The sequence shown here is derived from an EMBL/GenBank/DDBJ whole genome shotgun (WGS) entry which is preliminary data.</text>
</comment>
<keyword evidence="2" id="KW-0805">Transcription regulation</keyword>
<dbReference type="Gene3D" id="3.40.190.290">
    <property type="match status" value="1"/>
</dbReference>
<evidence type="ECO:0000256" key="3">
    <source>
        <dbReference type="ARBA" id="ARBA00023125"/>
    </source>
</evidence>
<organism evidence="6 7">
    <name type="scientific">Methylobacterium isbiliense</name>
    <dbReference type="NCBI Taxonomy" id="315478"/>
    <lineage>
        <taxon>Bacteria</taxon>
        <taxon>Pseudomonadati</taxon>
        <taxon>Pseudomonadota</taxon>
        <taxon>Alphaproteobacteria</taxon>
        <taxon>Hyphomicrobiales</taxon>
        <taxon>Methylobacteriaceae</taxon>
        <taxon>Methylobacterium</taxon>
    </lineage>
</organism>
<evidence type="ECO:0000256" key="4">
    <source>
        <dbReference type="ARBA" id="ARBA00023163"/>
    </source>
</evidence>